<feature type="region of interest" description="Disordered" evidence="1">
    <location>
        <begin position="678"/>
        <end position="704"/>
    </location>
</feature>
<dbReference type="VEuPathDB" id="FungiDB:PSTT_16847"/>
<reference evidence="4" key="2">
    <citation type="journal article" date="2018" name="BMC Genomics">
        <title>Genomic insights into host adaptation between the wheat stripe rust pathogen (Puccinia striiformis f. sp. tritici) and the barley stripe rust pathogen (Puccinia striiformis f. sp. hordei).</title>
        <authorList>
            <person name="Xia C."/>
            <person name="Wang M."/>
            <person name="Yin C."/>
            <person name="Cornejo O.E."/>
            <person name="Hulbert S.H."/>
            <person name="Chen X."/>
        </authorList>
    </citation>
    <scope>NUCLEOTIDE SEQUENCE [LARGE SCALE GENOMIC DNA]</scope>
    <source>
        <strain evidence="4">93TX-2</strain>
    </source>
</reference>
<feature type="region of interest" description="Disordered" evidence="1">
    <location>
        <begin position="226"/>
        <end position="257"/>
    </location>
</feature>
<evidence type="ECO:0000256" key="1">
    <source>
        <dbReference type="SAM" id="MobiDB-lite"/>
    </source>
</evidence>
<dbReference type="PANTHER" id="PTHR47501:SF5">
    <property type="entry name" value="HAT C-TERMINAL DIMERISATION DOMAIN-CONTAINING PROTEIN"/>
    <property type="match status" value="1"/>
</dbReference>
<feature type="compositionally biased region" description="Polar residues" evidence="1">
    <location>
        <begin position="692"/>
        <end position="704"/>
    </location>
</feature>
<feature type="compositionally biased region" description="Polar residues" evidence="1">
    <location>
        <begin position="21"/>
        <end position="56"/>
    </location>
</feature>
<dbReference type="Pfam" id="PF05699">
    <property type="entry name" value="Dimer_Tnp_hAT"/>
    <property type="match status" value="1"/>
</dbReference>
<feature type="region of interest" description="Disordered" evidence="1">
    <location>
        <begin position="1"/>
        <end position="160"/>
    </location>
</feature>
<accession>A0A2S4W0X4</accession>
<dbReference type="InterPro" id="IPR012337">
    <property type="entry name" value="RNaseH-like_sf"/>
</dbReference>
<feature type="compositionally biased region" description="Basic and acidic residues" evidence="1">
    <location>
        <begin position="168"/>
        <end position="178"/>
    </location>
</feature>
<dbReference type="VEuPathDB" id="FungiDB:PSHT_07108"/>
<dbReference type="Proteomes" id="UP000238274">
    <property type="component" value="Unassembled WGS sequence"/>
</dbReference>
<sequence>MNNQTAPATNDASKSVDGYATDQSQTGPRRSSRVPTPSKSGSHVNTPADSRQSLGNRPNVPRKQQRRGSGSSAGSTHVAPSSQVSVQNTSKRAPLNTQNRSPLRPHTVHKRTIFKPSSLKKTPKGNNRPPSSARPQSSIAPTSDAGALPESTEDYDFDQDSDIEIKEIESQSRDKANTQDDDDNFSFVEDYFEPPTWKAGDAPGTLLNYKCKWCRVPYRIHGSSRANLKTHRDGSGQTSKNNKGCKQRAKAKTAGHRLPETVAERTAREAEAEGAKNQPKIDGFLTTKRFDNRVLNQLIVIWQVRQALPWNRIEDPYLGAAFAYCNKESRLFSRQWSADEARQLYVVLRRHVFAELNNLDTSFTLIHDVWTTKGNRFAFIGAAATFINSDWQFVVRHLTLKMIPWKHQGNLLARPIANLLKKNNLHLKISIFIQPSVRDDSGSNNNTMASKMYDIFELAGASNWDPSTMHIRCVCHKFALIVNAGLAALSLKTLPPGKTKESVLGFFPVLGKMVEEPEEDEDDNSNNNGADVIIVNQPDDIENVEEASESDYGNANDDDSYYETDSEGENSAGDLDQHNTAKSKSQNSENDQTQPGKSKHIKSLELRDLTINLDFVIKKITRSAAQRGHFQKTAENMGINVSPLIAGYGIQWNIKYESHKRAILARDVIDKILKEDQESIEKSRRKSRHKNNSANDTQTSMYGNISFSPRNWEDIEELNAELEVFVKLTQQMEGNHSSGAHVIPKYLELKEELEDKKHAAVESDALYPMWCAMLKRTEKYLDEAMACDSLILATLVHPCFRLSLFTLVFGQDSDEYDRCNSLITQEFARFKDKITTQAAGLGKSTPEAKQKETTGADSKGLMARLALLNKKKPSAQEHELQSFLTADLAFKADDIKDPDFPLKWWKIHSNLYPTVSAMARSYLATSASSCAVERLFSAASDVCSSSRGSLLPATMSRSVSSLMWLRKGIPLSGAFETAGKALSELVPKKKR</sequence>
<feature type="compositionally biased region" description="Polar residues" evidence="1">
    <location>
        <begin position="78"/>
        <end position="101"/>
    </location>
</feature>
<organism evidence="3 4">
    <name type="scientific">Puccinia striiformis</name>
    <dbReference type="NCBI Taxonomy" id="27350"/>
    <lineage>
        <taxon>Eukaryota</taxon>
        <taxon>Fungi</taxon>
        <taxon>Dikarya</taxon>
        <taxon>Basidiomycota</taxon>
        <taxon>Pucciniomycotina</taxon>
        <taxon>Pucciniomycetes</taxon>
        <taxon>Pucciniales</taxon>
        <taxon>Pucciniaceae</taxon>
        <taxon>Puccinia</taxon>
    </lineage>
</organism>
<dbReference type="OrthoDB" id="2506001at2759"/>
<proteinExistence type="predicted"/>
<dbReference type="PANTHER" id="PTHR47501">
    <property type="entry name" value="TRANSPOSASE-RELATED"/>
    <property type="match status" value="1"/>
</dbReference>
<dbReference type="EMBL" id="PKSM01000085">
    <property type="protein sequence ID" value="POW15401.1"/>
    <property type="molecule type" value="Genomic_DNA"/>
</dbReference>
<feature type="domain" description="HAT C-terminal dimerisation" evidence="2">
    <location>
        <begin position="900"/>
        <end position="956"/>
    </location>
</feature>
<protein>
    <recommendedName>
        <fullName evidence="2">HAT C-terminal dimerisation domain-containing protein</fullName>
    </recommendedName>
</protein>
<feature type="compositionally biased region" description="Polar residues" evidence="1">
    <location>
        <begin position="578"/>
        <end position="596"/>
    </location>
</feature>
<name>A0A2S4W0X4_9BASI</name>
<dbReference type="AlphaFoldDB" id="A0A2S4W0X4"/>
<feature type="compositionally biased region" description="Polar residues" evidence="1">
    <location>
        <begin position="124"/>
        <end position="141"/>
    </location>
</feature>
<feature type="compositionally biased region" description="Polar residues" evidence="1">
    <location>
        <begin position="1"/>
        <end position="13"/>
    </location>
</feature>
<reference evidence="3 4" key="1">
    <citation type="submission" date="2017-12" db="EMBL/GenBank/DDBJ databases">
        <title>Gene loss provides genomic basis for host adaptation in cereal stripe rust fungi.</title>
        <authorList>
            <person name="Xia C."/>
        </authorList>
    </citation>
    <scope>NUCLEOTIDE SEQUENCE [LARGE SCALE GENOMIC DNA]</scope>
    <source>
        <strain evidence="3 4">93TX-2</strain>
    </source>
</reference>
<gene>
    <name evidence="3" type="ORF">PSHT_07108</name>
</gene>
<evidence type="ECO:0000313" key="3">
    <source>
        <dbReference type="EMBL" id="POW15401.1"/>
    </source>
</evidence>
<keyword evidence="4" id="KW-1185">Reference proteome</keyword>
<dbReference type="SUPFAM" id="SSF53098">
    <property type="entry name" value="Ribonuclease H-like"/>
    <property type="match status" value="1"/>
</dbReference>
<dbReference type="GO" id="GO:0046983">
    <property type="term" value="F:protein dimerization activity"/>
    <property type="evidence" value="ECO:0007669"/>
    <property type="project" value="InterPro"/>
</dbReference>
<feature type="region of interest" description="Disordered" evidence="1">
    <location>
        <begin position="545"/>
        <end position="601"/>
    </location>
</feature>
<feature type="compositionally biased region" description="Basic residues" evidence="1">
    <location>
        <begin position="243"/>
        <end position="255"/>
    </location>
</feature>
<feature type="region of interest" description="Disordered" evidence="1">
    <location>
        <begin position="168"/>
        <end position="187"/>
    </location>
</feature>
<feature type="compositionally biased region" description="Acidic residues" evidence="1">
    <location>
        <begin position="151"/>
        <end position="160"/>
    </location>
</feature>
<dbReference type="VEuPathDB" id="FungiDB:PSTT_15299"/>
<evidence type="ECO:0000313" key="4">
    <source>
        <dbReference type="Proteomes" id="UP000238274"/>
    </source>
</evidence>
<reference evidence="4" key="3">
    <citation type="journal article" date="2018" name="Mol. Plant Microbe Interact.">
        <title>Genome sequence resources for the wheat stripe rust pathogen (Puccinia striiformis f. sp. tritici) and the barley stripe rust pathogen (Puccinia striiformis f. sp. hordei).</title>
        <authorList>
            <person name="Xia C."/>
            <person name="Wang M."/>
            <person name="Yin C."/>
            <person name="Cornejo O.E."/>
            <person name="Hulbert S.H."/>
            <person name="Chen X."/>
        </authorList>
    </citation>
    <scope>NUCLEOTIDE SEQUENCE [LARGE SCALE GENOMIC DNA]</scope>
    <source>
        <strain evidence="4">93TX-2</strain>
    </source>
</reference>
<evidence type="ECO:0000259" key="2">
    <source>
        <dbReference type="Pfam" id="PF05699"/>
    </source>
</evidence>
<feature type="compositionally biased region" description="Acidic residues" evidence="1">
    <location>
        <begin position="556"/>
        <end position="568"/>
    </location>
</feature>
<dbReference type="InterPro" id="IPR008906">
    <property type="entry name" value="HATC_C_dom"/>
</dbReference>
<comment type="caution">
    <text evidence="3">The sequence shown here is derived from an EMBL/GenBank/DDBJ whole genome shotgun (WGS) entry which is preliminary data.</text>
</comment>